<dbReference type="GO" id="GO:0009451">
    <property type="term" value="P:RNA modification"/>
    <property type="evidence" value="ECO:0007669"/>
    <property type="project" value="InterPro"/>
</dbReference>
<comment type="caution">
    <text evidence="3">The sequence shown here is derived from an EMBL/GenBank/DDBJ whole genome shotgun (WGS) entry which is preliminary data.</text>
</comment>
<dbReference type="PROSITE" id="PS51375">
    <property type="entry name" value="PPR"/>
    <property type="match status" value="8"/>
</dbReference>
<keyword evidence="1" id="KW-0677">Repeat</keyword>
<gene>
    <name evidence="3" type="ORF">ZIOFF_061099</name>
</gene>
<evidence type="ECO:0008006" key="5">
    <source>
        <dbReference type="Google" id="ProtNLM"/>
    </source>
</evidence>
<evidence type="ECO:0000313" key="3">
    <source>
        <dbReference type="EMBL" id="KAG6484297.1"/>
    </source>
</evidence>
<dbReference type="InterPro" id="IPR046960">
    <property type="entry name" value="PPR_At4g14850-like_plant"/>
</dbReference>
<reference evidence="3 4" key="1">
    <citation type="submission" date="2020-08" db="EMBL/GenBank/DDBJ databases">
        <title>Plant Genome Project.</title>
        <authorList>
            <person name="Zhang R.-G."/>
        </authorList>
    </citation>
    <scope>NUCLEOTIDE SEQUENCE [LARGE SCALE GENOMIC DNA]</scope>
    <source>
        <tissue evidence="3">Rhizome</tissue>
    </source>
</reference>
<dbReference type="InterPro" id="IPR011990">
    <property type="entry name" value="TPR-like_helical_dom_sf"/>
</dbReference>
<dbReference type="Proteomes" id="UP000734854">
    <property type="component" value="Unassembled WGS sequence"/>
</dbReference>
<feature type="repeat" description="PPR" evidence="2">
    <location>
        <begin position="407"/>
        <end position="441"/>
    </location>
</feature>
<feature type="repeat" description="PPR" evidence="2">
    <location>
        <begin position="539"/>
        <end position="569"/>
    </location>
</feature>
<feature type="repeat" description="PPR" evidence="2">
    <location>
        <begin position="345"/>
        <end position="379"/>
    </location>
</feature>
<feature type="repeat" description="PPR" evidence="2">
    <location>
        <begin position="150"/>
        <end position="184"/>
    </location>
</feature>
<dbReference type="NCBIfam" id="TIGR00756">
    <property type="entry name" value="PPR"/>
    <property type="match status" value="11"/>
</dbReference>
<dbReference type="AlphaFoldDB" id="A0A8J5FBL0"/>
<dbReference type="PANTHER" id="PTHR47926">
    <property type="entry name" value="PENTATRICOPEPTIDE REPEAT-CONTAINING PROTEIN"/>
    <property type="match status" value="1"/>
</dbReference>
<dbReference type="PANTHER" id="PTHR47926:SF533">
    <property type="entry name" value="DYW DOMAIN-CONTAINING PROTEIN"/>
    <property type="match status" value="1"/>
</dbReference>
<protein>
    <recommendedName>
        <fullName evidence="5">Pentatricopeptide repeat-containing protein</fullName>
    </recommendedName>
</protein>
<evidence type="ECO:0000256" key="1">
    <source>
        <dbReference type="ARBA" id="ARBA00022737"/>
    </source>
</evidence>
<feature type="repeat" description="PPR" evidence="2">
    <location>
        <begin position="570"/>
        <end position="604"/>
    </location>
</feature>
<dbReference type="Pfam" id="PF20431">
    <property type="entry name" value="E_motif"/>
    <property type="match status" value="1"/>
</dbReference>
<dbReference type="Pfam" id="PF13041">
    <property type="entry name" value="PPR_2"/>
    <property type="match status" value="3"/>
</dbReference>
<accession>A0A8J5FBL0</accession>
<proteinExistence type="predicted"/>
<dbReference type="Pfam" id="PF01535">
    <property type="entry name" value="PPR"/>
    <property type="match status" value="8"/>
</dbReference>
<sequence>MPYKFSSCAEGGREWWPKPTSPPPANVVADEPNSAPIPYVVSATYLLRSSRNPSSLLWSPWQRQVLCSCKCLDSAFCCVPVICGFAANLSIVPLQIQELCRLGRVREARSLFDAMPHRDSITWNSMIFGYSINGMMDDARMLFDAFVGRNTRTWTILVSGYAKNSRLKDAQLLFDSMPERSIISWNAIISGYVQNGDINTAQRIFDEMPVRDIASWNAIITGYCHAHRMSEARKLFDQMRMRNLVSWSVMISGYVQVNQYGEAWMSFVRMQREGVRPDQASFTVSISAIIGLDDLKLLENLRTLAIKTNYEEDVIVGTAILNAYTKDIVGWDKAVKFFELMKERNEYSWSTMITAFAHIGRLDDAISMYERDPVKSVASQTAMLTAYAQNGRPSEARILFEKIPNANVVSWNAMIAGYAQNKMLDEAKELFHRMPIRNSVSWSSMIAGCAQNGENEEALHLLSELHRLGTCPNLSCLTTGFFACGNIGAFEFGRQLHSLSLKAGSQFNSYVNNGLITMYSKCKNIEAVSRVFTWMRTRDIVSWNSLISALSLNNMLEDARMAFDKMSNRDIVSWTAIISAYVQDENWNEALRLFIRMLGEGILPNSLTITSVLSACGNLAFTNLGRQIHGFTFKLGYDLELFVGNALITMYFKCGSADSFRVFDEMVDCDIVTWNSVLAGCAQHGLGREAIEIFEQMKSECFLPNAVTFLVLLCACSHGGLVDEGWSYFKMMSNVYGIRPSKEHYASMVDLLGRAGYLVEAEEFIENMPIEPDSVVWGALLGACKIHQNAELGRRVAETLFDMDPQDSGNYVLLSNLYASLGMWNEVEEVRKLMIDRGVVTRPGYSWTQLKRKIQFLYSGNNQPEHIDIETAISTETVACASPLLKGGNGIHSFPAILLINETTRLPYHEPKDLNSLVYFYHRSTGLDPIILLEIDQSSSEFSNLQGS</sequence>
<dbReference type="FunFam" id="1.25.40.10:FF:000090">
    <property type="entry name" value="Pentatricopeptide repeat-containing protein, chloroplastic"/>
    <property type="match status" value="1"/>
</dbReference>
<organism evidence="3 4">
    <name type="scientific">Zingiber officinale</name>
    <name type="common">Ginger</name>
    <name type="synonym">Amomum zingiber</name>
    <dbReference type="NCBI Taxonomy" id="94328"/>
    <lineage>
        <taxon>Eukaryota</taxon>
        <taxon>Viridiplantae</taxon>
        <taxon>Streptophyta</taxon>
        <taxon>Embryophyta</taxon>
        <taxon>Tracheophyta</taxon>
        <taxon>Spermatophyta</taxon>
        <taxon>Magnoliopsida</taxon>
        <taxon>Liliopsida</taxon>
        <taxon>Zingiberales</taxon>
        <taxon>Zingiberaceae</taxon>
        <taxon>Zingiber</taxon>
    </lineage>
</organism>
<keyword evidence="4" id="KW-1185">Reference proteome</keyword>
<dbReference type="GO" id="GO:0003723">
    <property type="term" value="F:RNA binding"/>
    <property type="evidence" value="ECO:0007669"/>
    <property type="project" value="InterPro"/>
</dbReference>
<evidence type="ECO:0000256" key="2">
    <source>
        <dbReference type="PROSITE-ProRule" id="PRU00708"/>
    </source>
</evidence>
<feature type="repeat" description="PPR" evidence="2">
    <location>
        <begin position="119"/>
        <end position="149"/>
    </location>
</feature>
<dbReference type="EMBL" id="JACMSC010000016">
    <property type="protein sequence ID" value="KAG6484297.1"/>
    <property type="molecule type" value="Genomic_DNA"/>
</dbReference>
<dbReference type="Pfam" id="PF12854">
    <property type="entry name" value="PPR_1"/>
    <property type="match status" value="1"/>
</dbReference>
<name>A0A8J5FBL0_ZINOF</name>
<dbReference type="InterPro" id="IPR002885">
    <property type="entry name" value="PPR_rpt"/>
</dbReference>
<feature type="repeat" description="PPR" evidence="2">
    <location>
        <begin position="212"/>
        <end position="246"/>
    </location>
</feature>
<dbReference type="InterPro" id="IPR046848">
    <property type="entry name" value="E_motif"/>
</dbReference>
<evidence type="ECO:0000313" key="4">
    <source>
        <dbReference type="Proteomes" id="UP000734854"/>
    </source>
</evidence>
<dbReference type="Gene3D" id="1.25.40.10">
    <property type="entry name" value="Tetratricopeptide repeat domain"/>
    <property type="match status" value="8"/>
</dbReference>
<feature type="repeat" description="PPR" evidence="2">
    <location>
        <begin position="670"/>
        <end position="704"/>
    </location>
</feature>
<dbReference type="FunFam" id="1.25.40.10:FF:002130">
    <property type="entry name" value="Pentatricopeptide repeat-containing protein mitochondrial"/>
    <property type="match status" value="1"/>
</dbReference>